<evidence type="ECO:0000313" key="2">
    <source>
        <dbReference type="EMBL" id="MBS3850390.1"/>
    </source>
</evidence>
<dbReference type="EMBL" id="JAGXTP010000003">
    <property type="protein sequence ID" value="MBS3850390.1"/>
    <property type="molecule type" value="Genomic_DNA"/>
</dbReference>
<dbReference type="Proteomes" id="UP000678281">
    <property type="component" value="Unassembled WGS sequence"/>
</dbReference>
<keyword evidence="1" id="KW-0472">Membrane</keyword>
<dbReference type="InterPro" id="IPR019253">
    <property type="entry name" value="DUF2244_TM"/>
</dbReference>
<feature type="transmembrane region" description="Helical" evidence="1">
    <location>
        <begin position="51"/>
        <end position="72"/>
    </location>
</feature>
<gene>
    <name evidence="2" type="ORF">KD146_16945</name>
</gene>
<proteinExistence type="predicted"/>
<evidence type="ECO:0000256" key="1">
    <source>
        <dbReference type="SAM" id="Phobius"/>
    </source>
</evidence>
<evidence type="ECO:0000313" key="3">
    <source>
        <dbReference type="Proteomes" id="UP000678281"/>
    </source>
</evidence>
<keyword evidence="1" id="KW-0812">Transmembrane</keyword>
<sequence>MPMQATTTTPLFAAELTPNRSLSARGAWVLFGLTAALFAMPGLLFMSMGAFPVTALMGLTGAAIIGALHVALRRSKRSERVTVWSDQIEWLSVDSAGQSMLRRFDPVSIRLVLTRDEHEKTNAVCLRDGKDVFELGAFLSTEDKSSFAKALGTALRRARN</sequence>
<keyword evidence="3" id="KW-1185">Reference proteome</keyword>
<organism evidence="2 3">
    <name type="scientific">Devosia litorisediminis</name>
    <dbReference type="NCBI Taxonomy" id="2829817"/>
    <lineage>
        <taxon>Bacteria</taxon>
        <taxon>Pseudomonadati</taxon>
        <taxon>Pseudomonadota</taxon>
        <taxon>Alphaproteobacteria</taxon>
        <taxon>Hyphomicrobiales</taxon>
        <taxon>Devosiaceae</taxon>
        <taxon>Devosia</taxon>
    </lineage>
</organism>
<feature type="transmembrane region" description="Helical" evidence="1">
    <location>
        <begin position="27"/>
        <end position="45"/>
    </location>
</feature>
<accession>A0A942IFC4</accession>
<name>A0A942IFC4_9HYPH</name>
<comment type="caution">
    <text evidence="2">The sequence shown here is derived from an EMBL/GenBank/DDBJ whole genome shotgun (WGS) entry which is preliminary data.</text>
</comment>
<keyword evidence="1" id="KW-1133">Transmembrane helix</keyword>
<dbReference type="AlphaFoldDB" id="A0A942IFC4"/>
<reference evidence="2" key="1">
    <citation type="submission" date="2021-04" db="EMBL/GenBank/DDBJ databases">
        <title>Devosia litorisediminis sp. nov., isolated from a sand dune.</title>
        <authorList>
            <person name="Park S."/>
            <person name="Yoon J.-H."/>
        </authorList>
    </citation>
    <scope>NUCLEOTIDE SEQUENCE</scope>
    <source>
        <strain evidence="2">BSSL-BM10</strain>
    </source>
</reference>
<dbReference type="RefSeq" id="WP_212660009.1">
    <property type="nucleotide sequence ID" value="NZ_JAGXTP010000003.1"/>
</dbReference>
<protein>
    <submittedName>
        <fullName evidence="2">DUF2244 domain-containing protein</fullName>
    </submittedName>
</protein>
<dbReference type="Pfam" id="PF10003">
    <property type="entry name" value="DUF2244"/>
    <property type="match status" value="1"/>
</dbReference>